<dbReference type="Proteomes" id="UP001190700">
    <property type="component" value="Unassembled WGS sequence"/>
</dbReference>
<protein>
    <submittedName>
        <fullName evidence="2">Uncharacterized protein</fullName>
    </submittedName>
</protein>
<dbReference type="EMBL" id="LGRX02002290">
    <property type="protein sequence ID" value="KAK3284406.1"/>
    <property type="molecule type" value="Genomic_DNA"/>
</dbReference>
<organism evidence="2 3">
    <name type="scientific">Cymbomonas tetramitiformis</name>
    <dbReference type="NCBI Taxonomy" id="36881"/>
    <lineage>
        <taxon>Eukaryota</taxon>
        <taxon>Viridiplantae</taxon>
        <taxon>Chlorophyta</taxon>
        <taxon>Pyramimonadophyceae</taxon>
        <taxon>Pyramimonadales</taxon>
        <taxon>Pyramimonadaceae</taxon>
        <taxon>Cymbomonas</taxon>
    </lineage>
</organism>
<evidence type="ECO:0000256" key="1">
    <source>
        <dbReference type="SAM" id="MobiDB-lite"/>
    </source>
</evidence>
<proteinExistence type="predicted"/>
<sequence length="156" mass="17343">MGQYASSCNSIDAHTVAYRSTDNQPQCNTHRFTDELTNWFTDGQPQCSHRSLDSQSQCAPTGSHGRAHFTGSLTAASAVTPTARVSTTRFADGFTNWFTDSQPKRISHRGSSPDNQSQCAANRFADELTNWFTDSEPERIPHDPLPAPVRHRLYPD</sequence>
<gene>
    <name evidence="2" type="ORF">CYMTET_7954</name>
</gene>
<evidence type="ECO:0000313" key="2">
    <source>
        <dbReference type="EMBL" id="KAK3284406.1"/>
    </source>
</evidence>
<name>A0AAE0GVX4_9CHLO</name>
<comment type="caution">
    <text evidence="2">The sequence shown here is derived from an EMBL/GenBank/DDBJ whole genome shotgun (WGS) entry which is preliminary data.</text>
</comment>
<dbReference type="AlphaFoldDB" id="A0AAE0GVX4"/>
<accession>A0AAE0GVX4</accession>
<feature type="region of interest" description="Disordered" evidence="1">
    <location>
        <begin position="132"/>
        <end position="156"/>
    </location>
</feature>
<keyword evidence="3" id="KW-1185">Reference proteome</keyword>
<reference evidence="2 3" key="1">
    <citation type="journal article" date="2015" name="Genome Biol. Evol.">
        <title>Comparative Genomics of a Bacterivorous Green Alga Reveals Evolutionary Causalities and Consequences of Phago-Mixotrophic Mode of Nutrition.</title>
        <authorList>
            <person name="Burns J.A."/>
            <person name="Paasch A."/>
            <person name="Narechania A."/>
            <person name="Kim E."/>
        </authorList>
    </citation>
    <scope>NUCLEOTIDE SEQUENCE [LARGE SCALE GENOMIC DNA]</scope>
    <source>
        <strain evidence="2 3">PLY_AMNH</strain>
    </source>
</reference>
<evidence type="ECO:0000313" key="3">
    <source>
        <dbReference type="Proteomes" id="UP001190700"/>
    </source>
</evidence>